<evidence type="ECO:0000313" key="11">
    <source>
        <dbReference type="EMBL" id="KAH0565431.1"/>
    </source>
</evidence>
<dbReference type="EMBL" id="JAGHQM010000096">
    <property type="protein sequence ID" value="KAH0565431.1"/>
    <property type="molecule type" value="Genomic_DNA"/>
</dbReference>
<protein>
    <recommendedName>
        <fullName evidence="10">Endo-chitosanase</fullName>
        <ecNumber evidence="10">3.2.1.132</ecNumber>
    </recommendedName>
</protein>
<proteinExistence type="inferred from homology"/>
<dbReference type="Pfam" id="PF07335">
    <property type="entry name" value="Glyco_hydro_75"/>
    <property type="match status" value="1"/>
</dbReference>
<evidence type="ECO:0000256" key="4">
    <source>
        <dbReference type="ARBA" id="ARBA00022525"/>
    </source>
</evidence>
<feature type="chain" id="PRO_5040534102" description="Endo-chitosanase" evidence="10">
    <location>
        <begin position="20"/>
        <end position="234"/>
    </location>
</feature>
<dbReference type="AlphaFoldDB" id="A0A9P8LH61"/>
<dbReference type="Proteomes" id="UP000750711">
    <property type="component" value="Unassembled WGS sequence"/>
</dbReference>
<dbReference type="InterPro" id="IPR009939">
    <property type="entry name" value="Chitosanase_fungal"/>
</dbReference>
<keyword evidence="12" id="KW-1185">Reference proteome</keyword>
<accession>A0A9P8LH61</accession>
<evidence type="ECO:0000313" key="12">
    <source>
        <dbReference type="Proteomes" id="UP000750711"/>
    </source>
</evidence>
<evidence type="ECO:0000256" key="7">
    <source>
        <dbReference type="ARBA" id="ARBA00023277"/>
    </source>
</evidence>
<keyword evidence="8 10" id="KW-0326">Glycosidase</keyword>
<dbReference type="GO" id="GO:0016977">
    <property type="term" value="F:chitosanase activity"/>
    <property type="evidence" value="ECO:0007669"/>
    <property type="project" value="UniProtKB-EC"/>
</dbReference>
<evidence type="ECO:0000256" key="5">
    <source>
        <dbReference type="ARBA" id="ARBA00022729"/>
    </source>
</evidence>
<evidence type="ECO:0000256" key="2">
    <source>
        <dbReference type="ARBA" id="ARBA00004613"/>
    </source>
</evidence>
<comment type="catalytic activity">
    <reaction evidence="1 10">
        <text>Endohydrolysis of beta-(1-&gt;4)-linkages between D-glucosamine residues in a partly acetylated chitosan.</text>
        <dbReference type="EC" id="3.2.1.132"/>
    </reaction>
</comment>
<evidence type="ECO:0000256" key="1">
    <source>
        <dbReference type="ARBA" id="ARBA00000405"/>
    </source>
</evidence>
<keyword evidence="9 10" id="KW-0624">Polysaccharide degradation</keyword>
<comment type="similarity">
    <text evidence="3 10">Belongs to the glycosyl hydrolase 75 family.</text>
</comment>
<dbReference type="EC" id="3.2.1.132" evidence="10"/>
<evidence type="ECO:0000256" key="10">
    <source>
        <dbReference type="RuleBase" id="RU361208"/>
    </source>
</evidence>
<name>A0A9P8LH61_9PEZI</name>
<sequence>MYLALPLLVSALLSSTVSARDVPANVKAFYNKHMSSCGKVLGTQGNFVYCGDVPGLIYLKGTGNQYDNLDVDCDGVDPTAGECANGAGSAQTVTRFVDEVRKFSNGSVKELDAKKIPYVVFGNDQKKNPFDPMQYGMKPLSVMAVVCGDNLVYGIWGDTTGGPMTGEASISLAELCFPNSHISGNSGHEENDVLFIGFTDPKADAGRSYDWKAQTAEAFEECLVPIGDQLIATL</sequence>
<comment type="function">
    <text evidence="10">Chitosanase catalyzing the endo-type cleavage of chitosan, the deacylated form of chitin. Chitosanase may be crucial in the degradation of the deacetylated portion of chitin in the fungal cell wall.</text>
</comment>
<evidence type="ECO:0000256" key="8">
    <source>
        <dbReference type="ARBA" id="ARBA00023295"/>
    </source>
</evidence>
<feature type="signal peptide" evidence="10">
    <location>
        <begin position="1"/>
        <end position="19"/>
    </location>
</feature>
<evidence type="ECO:0000256" key="6">
    <source>
        <dbReference type="ARBA" id="ARBA00022801"/>
    </source>
</evidence>
<keyword evidence="6 10" id="KW-0378">Hydrolase</keyword>
<evidence type="ECO:0000256" key="3">
    <source>
        <dbReference type="ARBA" id="ARBA00007799"/>
    </source>
</evidence>
<dbReference type="PANTHER" id="PTHR42061:SF6">
    <property type="entry name" value="ENDO-CHITOSANASE"/>
    <property type="match status" value="1"/>
</dbReference>
<evidence type="ECO:0000256" key="9">
    <source>
        <dbReference type="ARBA" id="ARBA00023326"/>
    </source>
</evidence>
<comment type="subcellular location">
    <subcellularLocation>
        <location evidence="2 10">Secreted</location>
    </subcellularLocation>
</comment>
<keyword evidence="4" id="KW-0964">Secreted</keyword>
<organism evidence="11 12">
    <name type="scientific">Trichoglossum hirsutum</name>
    <dbReference type="NCBI Taxonomy" id="265104"/>
    <lineage>
        <taxon>Eukaryota</taxon>
        <taxon>Fungi</taxon>
        <taxon>Dikarya</taxon>
        <taxon>Ascomycota</taxon>
        <taxon>Pezizomycotina</taxon>
        <taxon>Geoglossomycetes</taxon>
        <taxon>Geoglossales</taxon>
        <taxon>Geoglossaceae</taxon>
        <taxon>Trichoglossum</taxon>
    </lineage>
</organism>
<reference evidence="11" key="1">
    <citation type="submission" date="2021-03" db="EMBL/GenBank/DDBJ databases">
        <title>Comparative genomics and phylogenomic investigation of the class Geoglossomycetes provide insights into ecological specialization and systematics.</title>
        <authorList>
            <person name="Melie T."/>
            <person name="Pirro S."/>
            <person name="Miller A.N."/>
            <person name="Quandt A."/>
        </authorList>
    </citation>
    <scope>NUCLEOTIDE SEQUENCE</scope>
    <source>
        <strain evidence="11">CAQ_001_2017</strain>
    </source>
</reference>
<dbReference type="GO" id="GO:0000272">
    <property type="term" value="P:polysaccharide catabolic process"/>
    <property type="evidence" value="ECO:0007669"/>
    <property type="project" value="UniProtKB-KW"/>
</dbReference>
<keyword evidence="5 10" id="KW-0732">Signal</keyword>
<dbReference type="PANTHER" id="PTHR42061">
    <property type="entry name" value="ENDO-CHITOSANASE"/>
    <property type="match status" value="1"/>
</dbReference>
<dbReference type="GO" id="GO:0005576">
    <property type="term" value="C:extracellular region"/>
    <property type="evidence" value="ECO:0007669"/>
    <property type="project" value="UniProtKB-SubCell"/>
</dbReference>
<keyword evidence="7" id="KW-0119">Carbohydrate metabolism</keyword>
<comment type="caution">
    <text evidence="11">The sequence shown here is derived from an EMBL/GenBank/DDBJ whole genome shotgun (WGS) entry which is preliminary data.</text>
</comment>
<gene>
    <name evidence="11" type="ORF">GP486_001184</name>
</gene>